<dbReference type="AlphaFoldDB" id="A0A0T9M534"/>
<dbReference type="InterPro" id="IPR013783">
    <property type="entry name" value="Ig-like_fold"/>
</dbReference>
<evidence type="ECO:0000313" key="2">
    <source>
        <dbReference type="EMBL" id="CNF59678.1"/>
    </source>
</evidence>
<feature type="chain" id="PRO_5006693088" evidence="1">
    <location>
        <begin position="31"/>
        <end position="242"/>
    </location>
</feature>
<proteinExistence type="predicted"/>
<keyword evidence="1" id="KW-0732">Signal</keyword>
<evidence type="ECO:0000313" key="3">
    <source>
        <dbReference type="Proteomes" id="UP000045824"/>
    </source>
</evidence>
<accession>A0A0T9M534</accession>
<sequence length="242" mass="27120">MFVFMNVKRFIKMFAGCFTLLFMGCHSSWAGIQVSPMTVSLDTHNQYVSSIKVFSDSQETQYIKVDIKKIENPGTPEQKEVDLIDKTGTIIASPQRFILPAGGSHVVRLLSDGIPSTEGVWRVYVHSVGDDEQDIASQGSNAKIAININWGVLVYNEPEKPQPQLSFNPATGLLTNTGNTRMFITRYGFCHAAENCQWQRLDYAIYPNTAKRLNGEGGRKGNTLLIEFRKNNATPEYTKVKF</sequence>
<dbReference type="InterPro" id="IPR008962">
    <property type="entry name" value="PapD-like_sf"/>
</dbReference>
<dbReference type="RefSeq" id="WP_050096281.1">
    <property type="nucleotide sequence ID" value="NZ_CABMLW010000017.1"/>
</dbReference>
<feature type="signal peptide" evidence="1">
    <location>
        <begin position="1"/>
        <end position="30"/>
    </location>
</feature>
<organism evidence="2 3">
    <name type="scientific">Yersinia kristensenii</name>
    <dbReference type="NCBI Taxonomy" id="28152"/>
    <lineage>
        <taxon>Bacteria</taxon>
        <taxon>Pseudomonadati</taxon>
        <taxon>Pseudomonadota</taxon>
        <taxon>Gammaproteobacteria</taxon>
        <taxon>Enterobacterales</taxon>
        <taxon>Yersiniaceae</taxon>
        <taxon>Yersinia</taxon>
    </lineage>
</organism>
<gene>
    <name evidence="2" type="primary">matC</name>
    <name evidence="2" type="ORF">ERS008491_04195</name>
</gene>
<dbReference type="SUPFAM" id="SSF49354">
    <property type="entry name" value="PapD-like"/>
    <property type="match status" value="1"/>
</dbReference>
<dbReference type="Gene3D" id="2.60.40.10">
    <property type="entry name" value="Immunoglobulins"/>
    <property type="match status" value="1"/>
</dbReference>
<reference evidence="2 3" key="1">
    <citation type="submission" date="2015-03" db="EMBL/GenBank/DDBJ databases">
        <authorList>
            <person name="Murphy D."/>
        </authorList>
    </citation>
    <scope>NUCLEOTIDE SEQUENCE [LARGE SCALE GENOMIC DNA]</scope>
    <source>
        <strain evidence="2 3">FCF326</strain>
    </source>
</reference>
<name>A0A0T9M534_YERKR</name>
<dbReference type="Proteomes" id="UP000045824">
    <property type="component" value="Unassembled WGS sequence"/>
</dbReference>
<protein>
    <submittedName>
        <fullName evidence="2">Alpha-related fimbriae chaperone 1</fullName>
    </submittedName>
</protein>
<dbReference type="EMBL" id="CPYI01000025">
    <property type="protein sequence ID" value="CNF59678.1"/>
    <property type="molecule type" value="Genomic_DNA"/>
</dbReference>
<evidence type="ECO:0000256" key="1">
    <source>
        <dbReference type="SAM" id="SignalP"/>
    </source>
</evidence>